<dbReference type="AlphaFoldDB" id="A0A518CQG4"/>
<keyword evidence="9" id="KW-1185">Reference proteome</keyword>
<feature type="transmembrane region" description="Helical" evidence="6">
    <location>
        <begin position="97"/>
        <end position="118"/>
    </location>
</feature>
<evidence type="ECO:0000259" key="7">
    <source>
        <dbReference type="PROSITE" id="PS50926"/>
    </source>
</evidence>
<evidence type="ECO:0000256" key="1">
    <source>
        <dbReference type="ARBA" id="ARBA00001946"/>
    </source>
</evidence>
<evidence type="ECO:0000313" key="8">
    <source>
        <dbReference type="EMBL" id="QDU81453.1"/>
    </source>
</evidence>
<reference evidence="8 9" key="1">
    <citation type="submission" date="2019-02" db="EMBL/GenBank/DDBJ databases">
        <title>Deep-cultivation of Planctomycetes and their phenomic and genomic characterization uncovers novel biology.</title>
        <authorList>
            <person name="Wiegand S."/>
            <person name="Jogler M."/>
            <person name="Boedeker C."/>
            <person name="Pinto D."/>
            <person name="Vollmers J."/>
            <person name="Rivas-Marin E."/>
            <person name="Kohn T."/>
            <person name="Peeters S.H."/>
            <person name="Heuer A."/>
            <person name="Rast P."/>
            <person name="Oberbeckmann S."/>
            <person name="Bunk B."/>
            <person name="Jeske O."/>
            <person name="Meyerdierks A."/>
            <person name="Storesund J.E."/>
            <person name="Kallscheuer N."/>
            <person name="Luecker S."/>
            <person name="Lage O.M."/>
            <person name="Pohl T."/>
            <person name="Merkel B.J."/>
            <person name="Hornburger P."/>
            <person name="Mueller R.-W."/>
            <person name="Bruemmer F."/>
            <person name="Labrenz M."/>
            <person name="Spormann A.M."/>
            <person name="Op den Camp H."/>
            <person name="Overmann J."/>
            <person name="Amann R."/>
            <person name="Jetten M.S.M."/>
            <person name="Mascher T."/>
            <person name="Medema M.H."/>
            <person name="Devos D.P."/>
            <person name="Kaster A.-K."/>
            <person name="Ovreas L."/>
            <person name="Rohde M."/>
            <person name="Galperin M.Y."/>
            <person name="Jogler C."/>
        </authorList>
    </citation>
    <scope>NUCLEOTIDE SEQUENCE [LARGE SCALE GENOMIC DNA]</scope>
    <source>
        <strain evidence="8 9">Pla110</strain>
    </source>
</reference>
<dbReference type="SUPFAM" id="SSF88723">
    <property type="entry name" value="PIN domain-like"/>
    <property type="match status" value="1"/>
</dbReference>
<keyword evidence="6" id="KW-0812">Transmembrane</keyword>
<dbReference type="CDD" id="cd09877">
    <property type="entry name" value="PIN_YacL-like"/>
    <property type="match status" value="1"/>
</dbReference>
<name>A0A518CQG4_9PLAN</name>
<protein>
    <submittedName>
        <fullName evidence="8">Putative PIN and TRAM-domain containing protein</fullName>
        <ecNumber evidence="8">3.1.-.-</ecNumber>
    </submittedName>
</protein>
<proteinExistence type="predicted"/>
<evidence type="ECO:0000256" key="6">
    <source>
        <dbReference type="SAM" id="Phobius"/>
    </source>
</evidence>
<dbReference type="OrthoDB" id="9780734at2"/>
<dbReference type="PROSITE" id="PS50926">
    <property type="entry name" value="TRAM"/>
    <property type="match status" value="1"/>
</dbReference>
<organism evidence="8 9">
    <name type="scientific">Polystyrenella longa</name>
    <dbReference type="NCBI Taxonomy" id="2528007"/>
    <lineage>
        <taxon>Bacteria</taxon>
        <taxon>Pseudomonadati</taxon>
        <taxon>Planctomycetota</taxon>
        <taxon>Planctomycetia</taxon>
        <taxon>Planctomycetales</taxon>
        <taxon>Planctomycetaceae</taxon>
        <taxon>Polystyrenella</taxon>
    </lineage>
</organism>
<dbReference type="GO" id="GO:0016740">
    <property type="term" value="F:transferase activity"/>
    <property type="evidence" value="ECO:0007669"/>
    <property type="project" value="UniProtKB-KW"/>
</dbReference>
<keyword evidence="5" id="KW-0460">Magnesium</keyword>
<evidence type="ECO:0000256" key="5">
    <source>
        <dbReference type="ARBA" id="ARBA00022842"/>
    </source>
</evidence>
<keyword evidence="3" id="KW-0540">Nuclease</keyword>
<evidence type="ECO:0000256" key="3">
    <source>
        <dbReference type="ARBA" id="ARBA00022722"/>
    </source>
</evidence>
<evidence type="ECO:0000256" key="4">
    <source>
        <dbReference type="ARBA" id="ARBA00022801"/>
    </source>
</evidence>
<feature type="transmembrane region" description="Helical" evidence="6">
    <location>
        <begin position="71"/>
        <end position="91"/>
    </location>
</feature>
<dbReference type="Gene3D" id="3.40.50.1010">
    <property type="entry name" value="5'-nuclease"/>
    <property type="match status" value="1"/>
</dbReference>
<dbReference type="Proteomes" id="UP000317178">
    <property type="component" value="Chromosome"/>
</dbReference>
<dbReference type="InterPro" id="IPR002792">
    <property type="entry name" value="TRAM_dom"/>
</dbReference>
<dbReference type="Pfam" id="PF01938">
    <property type="entry name" value="TRAM"/>
    <property type="match status" value="1"/>
</dbReference>
<keyword evidence="6" id="KW-0472">Membrane</keyword>
<dbReference type="EC" id="3.1.-.-" evidence="8"/>
<keyword evidence="4 8" id="KW-0378">Hydrolase</keyword>
<dbReference type="RefSeq" id="WP_144996807.1">
    <property type="nucleotide sequence ID" value="NZ_CP036281.1"/>
</dbReference>
<dbReference type="InterPro" id="IPR052041">
    <property type="entry name" value="Nucleic_acid_metab_PIN/TRAM"/>
</dbReference>
<feature type="domain" description="TRAM" evidence="7">
    <location>
        <begin position="272"/>
        <end position="333"/>
    </location>
</feature>
<dbReference type="KEGG" id="plon:Pla110_31940"/>
<dbReference type="EMBL" id="CP036281">
    <property type="protein sequence ID" value="QDU81453.1"/>
    <property type="molecule type" value="Genomic_DNA"/>
</dbReference>
<dbReference type="InterPro" id="IPR029060">
    <property type="entry name" value="PIN-like_dom_sf"/>
</dbReference>
<keyword evidence="2" id="KW-0808">Transferase</keyword>
<dbReference type="PANTHER" id="PTHR11603">
    <property type="entry name" value="AAA FAMILY ATPASE"/>
    <property type="match status" value="1"/>
</dbReference>
<comment type="cofactor">
    <cofactor evidence="1">
        <name>Mg(2+)</name>
        <dbReference type="ChEBI" id="CHEBI:18420"/>
    </cofactor>
</comment>
<dbReference type="GO" id="GO:0016787">
    <property type="term" value="F:hydrolase activity"/>
    <property type="evidence" value="ECO:0007669"/>
    <property type="project" value="UniProtKB-KW"/>
</dbReference>
<keyword evidence="6" id="KW-1133">Transmembrane helix</keyword>
<dbReference type="PANTHER" id="PTHR11603:SF147">
    <property type="entry name" value="MEMBRANE PROTEIN"/>
    <property type="match status" value="1"/>
</dbReference>
<gene>
    <name evidence="8" type="ORF">Pla110_31940</name>
</gene>
<sequence length="349" mass="38537">MIRTILVVSYFLVSVGAIVTFVNSGDQSAMPNVLTERPVISIIGLLLMVMSVVAVDFIYPQKKVSTFSSVYFGLLTGFLLSYILMLALRPALENSDWQGIVTIMVTLMLSYMSISLLLQTRDDFRFIVPYVEFSRELKGSKPLIIDSSALIDGRISDVLETKIIDAQLVVPDFILHEIQSIADSSDKGRRTRGRRGLEILTKLQKDSEVDLRMMETDKRTYDGVPVDQKLVLLGKDLGGRIVTNDYNLNKVAGVQGVQTINLNDVANALKPRFLPGEHIRIKVIKDGESPGQGVGYLDDGTMVVCENCSDKKGREVEIAVTSVLQSSAGRMIFGKPYDDREGSEPIPPA</sequence>
<feature type="transmembrane region" description="Helical" evidence="6">
    <location>
        <begin position="40"/>
        <end position="59"/>
    </location>
</feature>
<dbReference type="GO" id="GO:0004518">
    <property type="term" value="F:nuclease activity"/>
    <property type="evidence" value="ECO:0007669"/>
    <property type="project" value="UniProtKB-KW"/>
</dbReference>
<evidence type="ECO:0000256" key="2">
    <source>
        <dbReference type="ARBA" id="ARBA00022679"/>
    </source>
</evidence>
<evidence type="ECO:0000313" key="9">
    <source>
        <dbReference type="Proteomes" id="UP000317178"/>
    </source>
</evidence>
<accession>A0A518CQG4</accession>